<dbReference type="InterPro" id="IPR049142">
    <property type="entry name" value="MS_channel_1st"/>
</dbReference>
<sequence>MIIVVKLLRYFLIFFSFFLAEFAIANSSVDIVSIQRLDDEVVRLYQQTKELTGSDLDIINLQMLTKNNELRTDINDLMKDHKDSQKEILKKYVSRQTSFISEALMLVDKETHKRQQAMDEAKEMDKLNNQTKVDEIRHYHVSVLSDQWQNYLWMEALGQPMPERMYVLKQSVRHYLDFISASLVFDVEQARQIKKQLRSTSESNKAGVQLMSQISQREVDSELASMQSLIKLADKMGIDTTNDKRIAFDATGDITEDILNISVFTSIFMGWLDHAGQWLLDYAPEALLKLAIFIGVIFLGRILARFAQGIVSKAVISPGLKMSFLMQNFFISVSGKLIFFLSLLIALSQLGLDLTPILTGFGIAGVIIGFALQNTLSNFASGLMLLIYRPFDVGDQVEAGGVFGKVSHMSLVNTTIKTFDNQIIIIPNNKIWDDTIKNITQERVRRVDMVFGVGYDSDIEKVEAMLRSIVESHEKILKKPEYTIKLNTLNSSSLDFIVRPWVKTLDYWEVYWDITKEVKIQCDREGVSIPYPQQDVHLHMPENKLL</sequence>
<evidence type="ECO:0000256" key="3">
    <source>
        <dbReference type="ARBA" id="ARBA00022475"/>
    </source>
</evidence>
<comment type="similarity">
    <text evidence="2">Belongs to the MscS (TC 1.A.23) family.</text>
</comment>
<dbReference type="SUPFAM" id="SSF82861">
    <property type="entry name" value="Mechanosensitive channel protein MscS (YggB), transmembrane region"/>
    <property type="match status" value="1"/>
</dbReference>
<accession>A0A2H9T6Z9</accession>
<evidence type="ECO:0000259" key="9">
    <source>
        <dbReference type="Pfam" id="PF21082"/>
    </source>
</evidence>
<protein>
    <submittedName>
        <fullName evidence="11">Small-conductance mechanosensitive channel</fullName>
    </submittedName>
</protein>
<keyword evidence="4 7" id="KW-0812">Transmembrane</keyword>
<evidence type="ECO:0000256" key="2">
    <source>
        <dbReference type="ARBA" id="ARBA00008017"/>
    </source>
</evidence>
<dbReference type="InterPro" id="IPR011014">
    <property type="entry name" value="MscS_channel_TM-2"/>
</dbReference>
<evidence type="ECO:0000313" key="11">
    <source>
        <dbReference type="EMBL" id="PJE78978.1"/>
    </source>
</evidence>
<dbReference type="InterPro" id="IPR006685">
    <property type="entry name" value="MscS_channel_2nd"/>
</dbReference>
<feature type="transmembrane region" description="Helical" evidence="7">
    <location>
        <begin position="286"/>
        <end position="304"/>
    </location>
</feature>
<feature type="transmembrane region" description="Helical" evidence="7">
    <location>
        <begin position="325"/>
        <end position="348"/>
    </location>
</feature>
<feature type="domain" description="Mechanosensitive ion channel MscS" evidence="8">
    <location>
        <begin position="374"/>
        <end position="440"/>
    </location>
</feature>
<dbReference type="InterPro" id="IPR010920">
    <property type="entry name" value="LSM_dom_sf"/>
</dbReference>
<comment type="subcellular location">
    <subcellularLocation>
        <location evidence="1">Cell membrane</location>
        <topology evidence="1">Multi-pass membrane protein</topology>
    </subcellularLocation>
</comment>
<proteinExistence type="inferred from homology"/>
<dbReference type="GO" id="GO:0008381">
    <property type="term" value="F:mechanosensitive monoatomic ion channel activity"/>
    <property type="evidence" value="ECO:0007669"/>
    <property type="project" value="InterPro"/>
</dbReference>
<evidence type="ECO:0000256" key="7">
    <source>
        <dbReference type="SAM" id="Phobius"/>
    </source>
</evidence>
<feature type="domain" description="Mechanosensitive ion channel MscS C-terminal" evidence="9">
    <location>
        <begin position="447"/>
        <end position="529"/>
    </location>
</feature>
<comment type="caution">
    <text evidence="11">The sequence shown here is derived from an EMBL/GenBank/DDBJ whole genome shotgun (WGS) entry which is preliminary data.</text>
</comment>
<feature type="transmembrane region" description="Helical" evidence="7">
    <location>
        <begin position="354"/>
        <end position="372"/>
    </location>
</feature>
<dbReference type="Pfam" id="PF21088">
    <property type="entry name" value="MS_channel_1st"/>
    <property type="match status" value="1"/>
</dbReference>
<dbReference type="AlphaFoldDB" id="A0A2H9T6Z9"/>
<name>A0A2H9T6Z9_9ZZZZ</name>
<evidence type="ECO:0000256" key="1">
    <source>
        <dbReference type="ARBA" id="ARBA00004651"/>
    </source>
</evidence>
<dbReference type="InterPro" id="IPR011066">
    <property type="entry name" value="MscS_channel_C_sf"/>
</dbReference>
<dbReference type="InterPro" id="IPR045275">
    <property type="entry name" value="MscS_archaea/bacteria_type"/>
</dbReference>
<dbReference type="EMBL" id="NSIT01000109">
    <property type="protein sequence ID" value="PJE78978.1"/>
    <property type="molecule type" value="Genomic_DNA"/>
</dbReference>
<feature type="transmembrane region" description="Helical" evidence="7">
    <location>
        <begin position="7"/>
        <end position="25"/>
    </location>
</feature>
<dbReference type="PANTHER" id="PTHR30221:SF1">
    <property type="entry name" value="SMALL-CONDUCTANCE MECHANOSENSITIVE CHANNEL"/>
    <property type="match status" value="1"/>
</dbReference>
<gene>
    <name evidence="11" type="primary">mscS_2</name>
    <name evidence="11" type="ORF">CI610_02056</name>
</gene>
<reference evidence="11" key="1">
    <citation type="journal article" date="2017" name="Appl. Environ. Microbiol.">
        <title>Molecular characterization of an Endozoicomonas-like organism causing infection in king scallop Pecten maximus L.</title>
        <authorList>
            <person name="Cano I."/>
            <person name="van Aerle R."/>
            <person name="Ross S."/>
            <person name="Verner-Jeffreys D.W."/>
            <person name="Paley R.K."/>
            <person name="Rimmer G."/>
            <person name="Ryder D."/>
            <person name="Hooper P."/>
            <person name="Stone D."/>
            <person name="Feist S.W."/>
        </authorList>
    </citation>
    <scope>NUCLEOTIDE SEQUENCE</scope>
</reference>
<dbReference type="Gene3D" id="1.10.287.1260">
    <property type="match status" value="1"/>
</dbReference>
<keyword evidence="6 7" id="KW-0472">Membrane</keyword>
<keyword evidence="3" id="KW-1003">Cell membrane</keyword>
<keyword evidence="5 7" id="KW-1133">Transmembrane helix</keyword>
<evidence type="ECO:0000256" key="5">
    <source>
        <dbReference type="ARBA" id="ARBA00022989"/>
    </source>
</evidence>
<dbReference type="Gene3D" id="3.30.70.100">
    <property type="match status" value="1"/>
</dbReference>
<dbReference type="GO" id="GO:0005886">
    <property type="term" value="C:plasma membrane"/>
    <property type="evidence" value="ECO:0007669"/>
    <property type="project" value="UniProtKB-SubCell"/>
</dbReference>
<evidence type="ECO:0000259" key="8">
    <source>
        <dbReference type="Pfam" id="PF00924"/>
    </source>
</evidence>
<dbReference type="Pfam" id="PF21082">
    <property type="entry name" value="MS_channel_3rd"/>
    <property type="match status" value="1"/>
</dbReference>
<organism evidence="11">
    <name type="scientific">invertebrate metagenome</name>
    <dbReference type="NCBI Taxonomy" id="1711999"/>
    <lineage>
        <taxon>unclassified sequences</taxon>
        <taxon>metagenomes</taxon>
        <taxon>organismal metagenomes</taxon>
    </lineage>
</organism>
<evidence type="ECO:0000256" key="6">
    <source>
        <dbReference type="ARBA" id="ARBA00023136"/>
    </source>
</evidence>
<evidence type="ECO:0000256" key="4">
    <source>
        <dbReference type="ARBA" id="ARBA00022692"/>
    </source>
</evidence>
<dbReference type="SUPFAM" id="SSF50182">
    <property type="entry name" value="Sm-like ribonucleoproteins"/>
    <property type="match status" value="1"/>
</dbReference>
<dbReference type="InterPro" id="IPR023408">
    <property type="entry name" value="MscS_beta-dom_sf"/>
</dbReference>
<dbReference type="InterPro" id="IPR049278">
    <property type="entry name" value="MS_channel_C"/>
</dbReference>
<dbReference type="PANTHER" id="PTHR30221">
    <property type="entry name" value="SMALL-CONDUCTANCE MECHANOSENSITIVE CHANNEL"/>
    <property type="match status" value="1"/>
</dbReference>
<feature type="domain" description="Mechanosensitive ion channel transmembrane helices 2/3" evidence="10">
    <location>
        <begin position="337"/>
        <end position="373"/>
    </location>
</feature>
<evidence type="ECO:0000259" key="10">
    <source>
        <dbReference type="Pfam" id="PF21088"/>
    </source>
</evidence>
<dbReference type="Pfam" id="PF00924">
    <property type="entry name" value="MS_channel_2nd"/>
    <property type="match status" value="1"/>
</dbReference>
<dbReference type="Gene3D" id="2.30.30.60">
    <property type="match status" value="1"/>
</dbReference>
<dbReference type="SUPFAM" id="SSF82689">
    <property type="entry name" value="Mechanosensitive channel protein MscS (YggB), C-terminal domain"/>
    <property type="match status" value="1"/>
</dbReference>